<feature type="binding site" evidence="10">
    <location>
        <position position="692"/>
    </location>
    <ligand>
        <name>Zn(2+)</name>
        <dbReference type="ChEBI" id="CHEBI:29105"/>
        <note>catalytic</note>
    </ligand>
</feature>
<comment type="function">
    <text evidence="10">Catalyzes hydrolysis of the D-alanyl-D-alanine dipeptide.</text>
</comment>
<evidence type="ECO:0000256" key="3">
    <source>
        <dbReference type="ARBA" id="ARBA00022723"/>
    </source>
</evidence>
<evidence type="ECO:0000256" key="6">
    <source>
        <dbReference type="ARBA" id="ARBA00022997"/>
    </source>
</evidence>
<keyword evidence="8" id="KW-0961">Cell wall biogenesis/degradation</keyword>
<evidence type="ECO:0000259" key="11">
    <source>
        <dbReference type="Pfam" id="PF00144"/>
    </source>
</evidence>
<dbReference type="CDD" id="cd14840">
    <property type="entry name" value="D-Ala-D-Ala_dipeptidase_Aad"/>
    <property type="match status" value="1"/>
</dbReference>
<comment type="catalytic activity">
    <reaction evidence="1 10">
        <text>D-alanyl-D-alanine + H2O = 2 D-alanine</text>
        <dbReference type="Rhea" id="RHEA:20661"/>
        <dbReference type="ChEBI" id="CHEBI:15377"/>
        <dbReference type="ChEBI" id="CHEBI:57416"/>
        <dbReference type="ChEBI" id="CHEBI:57822"/>
        <dbReference type="EC" id="3.4.13.22"/>
    </reaction>
</comment>
<evidence type="ECO:0000256" key="8">
    <source>
        <dbReference type="ARBA" id="ARBA00023316"/>
    </source>
</evidence>
<organism evidence="12 13">
    <name type="scientific">Rhodothermus profundi</name>
    <dbReference type="NCBI Taxonomy" id="633813"/>
    <lineage>
        <taxon>Bacteria</taxon>
        <taxon>Pseudomonadati</taxon>
        <taxon>Rhodothermota</taxon>
        <taxon>Rhodothermia</taxon>
        <taxon>Rhodothermales</taxon>
        <taxon>Rhodothermaceae</taxon>
        <taxon>Rhodothermus</taxon>
    </lineage>
</organism>
<sequence length="773" mass="88760">MYIGFVVLGLVQGCKPPQENLPPAPGYETIARRLEVAIRYELDDKGIPGFSIALVDGDRIVWAQGFGYAHPDRKIPATARTVYRVASISKLFTALAVMQLVEQGVLDLDTDVRTYLPDFHPEDSFEAPITLRQLLSHRSGQVREPPVGHYFDPTEPSLQATVYSLNETRRVYPPETRTKYSNAAVSVAGFVVEQVTGRPFADYVQQALLEPMGMRSSAFTPRPELQRRLATGYMWTYDGRRFEAPVFELGILPAANLYTTVTDLGRFLITLFRKGETEQDTPIVTPASLETMWTIQYADSTQTQGFGLGFYLSRFRGHRRFQHSGVMYGYASRVYGLPDVQLGVAAVGTLDATNVVTDRLAEYALDLLLAYREGRPLPDYPRTEPVTETQARRLAGRYRQGTRYLDLFVQDSTLYARLGEVVDRVRRQGDTLIVDGRLTYGLRWQITDRGLQAPDGTTWERADDPVPAPMPERWRPYIGRYGWPHNTLYILEQDGHLYALIEWFFYYPLIEVGPDEFRMPDYGLYMGERVAFVRTTDGRVAGVRIGGVFWERWPETDTLFRIQPIRPVAELMQEVQSLQPPTETGPFQEVELVDLQQLDPTIRLDLRYATADNFLGTPLYRTARALLQRPAAEALVRVQQRLRRLGLGLIIHDAYRPWYVTWMMWEATPDSLRHFVADPAHGSRHNRGCAVDVSLYDLKTGQPVEMPSGYDEFTERAYAHYPGGTHRQRWYRERLREAMEAEGFRVYPWEWWHYDCQDWQQYPLLNFPIEAAP</sequence>
<dbReference type="InterPro" id="IPR000755">
    <property type="entry name" value="A_A_dipeptidase"/>
</dbReference>
<dbReference type="SUPFAM" id="SSF56601">
    <property type="entry name" value="beta-lactamase/transpeptidase-like"/>
    <property type="match status" value="1"/>
</dbReference>
<dbReference type="Proteomes" id="UP000185812">
    <property type="component" value="Unassembled WGS sequence"/>
</dbReference>
<evidence type="ECO:0000256" key="5">
    <source>
        <dbReference type="ARBA" id="ARBA00022833"/>
    </source>
</evidence>
<dbReference type="EMBL" id="FRAU01000003">
    <property type="protein sequence ID" value="SHK43668.1"/>
    <property type="molecule type" value="Genomic_DNA"/>
</dbReference>
<gene>
    <name evidence="12" type="ORF">SAMN04488087_1081</name>
</gene>
<dbReference type="Pfam" id="PF00144">
    <property type="entry name" value="Beta-lactamase"/>
    <property type="match status" value="1"/>
</dbReference>
<comment type="similarity">
    <text evidence="10">Belongs to the peptidase M15D family.</text>
</comment>
<dbReference type="Pfam" id="PF01427">
    <property type="entry name" value="Peptidase_M15"/>
    <property type="match status" value="1"/>
</dbReference>
<dbReference type="AlphaFoldDB" id="A0A1M6SGQ6"/>
<reference evidence="13" key="1">
    <citation type="submission" date="2016-11" db="EMBL/GenBank/DDBJ databases">
        <authorList>
            <person name="Varghese N."/>
            <person name="Submissions S."/>
        </authorList>
    </citation>
    <scope>NUCLEOTIDE SEQUENCE [LARGE SCALE GENOMIC DNA]</scope>
    <source>
        <strain evidence="13">DSM 22212</strain>
    </source>
</reference>
<comment type="similarity">
    <text evidence="9">Belongs to the beta-lactamase family.</text>
</comment>
<dbReference type="GO" id="GO:0006508">
    <property type="term" value="P:proteolysis"/>
    <property type="evidence" value="ECO:0007669"/>
    <property type="project" value="UniProtKB-KW"/>
</dbReference>
<keyword evidence="2 10" id="KW-0645">Protease</keyword>
<dbReference type="InterPro" id="IPR001466">
    <property type="entry name" value="Beta-lactam-related"/>
</dbReference>
<feature type="site" description="Transition state stabilizer" evidence="10">
    <location>
        <position position="656"/>
    </location>
</feature>
<dbReference type="PANTHER" id="PTHR22935:SF95">
    <property type="entry name" value="BETA-LACTAMASE-LIKE 1-RELATED"/>
    <property type="match status" value="1"/>
</dbReference>
<feature type="binding site" evidence="10">
    <location>
        <position position="685"/>
    </location>
    <ligand>
        <name>Zn(2+)</name>
        <dbReference type="ChEBI" id="CHEBI:29105"/>
        <note>catalytic</note>
    </ligand>
</feature>
<dbReference type="Gene3D" id="3.40.710.10">
    <property type="entry name" value="DD-peptidase/beta-lactamase superfamily"/>
    <property type="match status" value="1"/>
</dbReference>
<comment type="cofactor">
    <cofactor evidence="10">
        <name>Zn(2+)</name>
        <dbReference type="ChEBI" id="CHEBI:29105"/>
    </cofactor>
    <text evidence="10">Binds 1 zinc ion per subunit.</text>
</comment>
<dbReference type="InterPro" id="IPR009045">
    <property type="entry name" value="Zn_M74/Hedgehog-like"/>
</dbReference>
<feature type="binding site" evidence="10">
    <location>
        <position position="753"/>
    </location>
    <ligand>
        <name>Zn(2+)</name>
        <dbReference type="ChEBI" id="CHEBI:29105"/>
        <note>catalytic</note>
    </ligand>
</feature>
<dbReference type="RefSeq" id="WP_072714953.1">
    <property type="nucleotide sequence ID" value="NZ_FRAU01000003.1"/>
</dbReference>
<feature type="domain" description="Beta-lactamase-related" evidence="11">
    <location>
        <begin position="39"/>
        <end position="366"/>
    </location>
</feature>
<keyword evidence="4 10" id="KW-0378">Hydrolase</keyword>
<evidence type="ECO:0000256" key="4">
    <source>
        <dbReference type="ARBA" id="ARBA00022801"/>
    </source>
</evidence>
<dbReference type="PANTHER" id="PTHR22935">
    <property type="entry name" value="PENICILLIN-BINDING PROTEIN"/>
    <property type="match status" value="1"/>
</dbReference>
<keyword evidence="5 10" id="KW-0862">Zinc</keyword>
<keyword evidence="3 10" id="KW-0479">Metal-binding</keyword>
<feature type="active site" description="Proton donor/acceptor" evidence="10">
    <location>
        <position position="750"/>
    </location>
</feature>
<dbReference type="HAMAP" id="MF_01924">
    <property type="entry name" value="A_A_dipeptidase"/>
    <property type="match status" value="1"/>
</dbReference>
<evidence type="ECO:0000313" key="13">
    <source>
        <dbReference type="Proteomes" id="UP000185812"/>
    </source>
</evidence>
<dbReference type="InterPro" id="IPR051478">
    <property type="entry name" value="Beta-lactamase-like_AB/R"/>
</dbReference>
<evidence type="ECO:0000313" key="12">
    <source>
        <dbReference type="EMBL" id="SHK43668.1"/>
    </source>
</evidence>
<dbReference type="GO" id="GO:0160237">
    <property type="term" value="F:D-Ala-D-Ala dipeptidase activity"/>
    <property type="evidence" value="ECO:0007669"/>
    <property type="project" value="UniProtKB-EC"/>
</dbReference>
<proteinExistence type="inferred from homology"/>
<accession>A0A1M6SGQ6</accession>
<dbReference type="InterPro" id="IPR012338">
    <property type="entry name" value="Beta-lactam/transpept-like"/>
</dbReference>
<dbReference type="GO" id="GO:0071555">
    <property type="term" value="P:cell wall organization"/>
    <property type="evidence" value="ECO:0007669"/>
    <property type="project" value="UniProtKB-KW"/>
</dbReference>
<dbReference type="EC" id="3.4.13.22" evidence="10"/>
<keyword evidence="7 10" id="KW-0482">Metalloprotease</keyword>
<keyword evidence="6 10" id="KW-0224">Dipeptidase</keyword>
<keyword evidence="13" id="KW-1185">Reference proteome</keyword>
<dbReference type="GO" id="GO:0008270">
    <property type="term" value="F:zinc ion binding"/>
    <property type="evidence" value="ECO:0007669"/>
    <property type="project" value="UniProtKB-UniRule"/>
</dbReference>
<protein>
    <recommendedName>
        <fullName evidence="10">D-alanyl-D-alanine dipeptidase</fullName>
        <shortName evidence="10">D-Ala-D-Ala dipeptidase</shortName>
        <ecNumber evidence="10">3.4.13.22</ecNumber>
    </recommendedName>
</protein>
<evidence type="ECO:0000256" key="10">
    <source>
        <dbReference type="HAMAP-Rule" id="MF_01924"/>
    </source>
</evidence>
<dbReference type="Gene3D" id="3.30.1380.10">
    <property type="match status" value="1"/>
</dbReference>
<evidence type="ECO:0000256" key="9">
    <source>
        <dbReference type="ARBA" id="ARBA00038473"/>
    </source>
</evidence>
<dbReference type="STRING" id="633813.SAMN04488087_1081"/>
<evidence type="ECO:0000256" key="1">
    <source>
        <dbReference type="ARBA" id="ARBA00001362"/>
    </source>
</evidence>
<evidence type="ECO:0000256" key="2">
    <source>
        <dbReference type="ARBA" id="ARBA00022670"/>
    </source>
</evidence>
<dbReference type="SUPFAM" id="SSF55166">
    <property type="entry name" value="Hedgehog/DD-peptidase"/>
    <property type="match status" value="1"/>
</dbReference>
<name>A0A1M6SGQ6_9BACT</name>
<dbReference type="GO" id="GO:0008237">
    <property type="term" value="F:metallopeptidase activity"/>
    <property type="evidence" value="ECO:0007669"/>
    <property type="project" value="UniProtKB-KW"/>
</dbReference>
<evidence type="ECO:0000256" key="7">
    <source>
        <dbReference type="ARBA" id="ARBA00023049"/>
    </source>
</evidence>